<dbReference type="OrthoDB" id="7262265at2"/>
<keyword evidence="2" id="KW-1185">Reference proteome</keyword>
<evidence type="ECO:0000313" key="2">
    <source>
        <dbReference type="Proteomes" id="UP000321638"/>
    </source>
</evidence>
<evidence type="ECO:0008006" key="3">
    <source>
        <dbReference type="Google" id="ProtNLM"/>
    </source>
</evidence>
<organism evidence="1 2">
    <name type="scientific">Vineibacter terrae</name>
    <dbReference type="NCBI Taxonomy" id="2586908"/>
    <lineage>
        <taxon>Bacteria</taxon>
        <taxon>Pseudomonadati</taxon>
        <taxon>Pseudomonadota</taxon>
        <taxon>Alphaproteobacteria</taxon>
        <taxon>Hyphomicrobiales</taxon>
        <taxon>Vineibacter</taxon>
    </lineage>
</organism>
<dbReference type="Proteomes" id="UP000321638">
    <property type="component" value="Unassembled WGS sequence"/>
</dbReference>
<accession>A0A5C8P8X9</accession>
<protein>
    <recommendedName>
        <fullName evidence="3">DUF4347 domain-containing protein</fullName>
    </recommendedName>
</protein>
<evidence type="ECO:0000313" key="1">
    <source>
        <dbReference type="EMBL" id="TXL69955.1"/>
    </source>
</evidence>
<proteinExistence type="predicted"/>
<sequence length="204" mass="21791">MITIKSPHMGLNDARAPVRVRMWNTWEVSATDTKRHIIDWTATVARGAPGGKLSEIVISCHGAPAYLQLGEGFGAADADLFRGWRGLVDKIWIRACLVGRIVGPETAGQGDGAFITALGMTGNGDTFIRAVAAAAQAYVVVGTELQSSGKYTRDAPCPFGQLDQYEGLVLSYPSDGGPANWTHRYPSVYNANPTTLTATHPNSE</sequence>
<dbReference type="RefSeq" id="WP_147851991.1">
    <property type="nucleotide sequence ID" value="NZ_VDUZ01000068.1"/>
</dbReference>
<comment type="caution">
    <text evidence="1">The sequence shown here is derived from an EMBL/GenBank/DDBJ whole genome shotgun (WGS) entry which is preliminary data.</text>
</comment>
<reference evidence="1 2" key="1">
    <citation type="submission" date="2019-06" db="EMBL/GenBank/DDBJ databases">
        <title>New taxonomy in bacterial strain CC-CFT640, isolated from vineyard.</title>
        <authorList>
            <person name="Lin S.-Y."/>
            <person name="Tsai C.-F."/>
            <person name="Young C.-C."/>
        </authorList>
    </citation>
    <scope>NUCLEOTIDE SEQUENCE [LARGE SCALE GENOMIC DNA]</scope>
    <source>
        <strain evidence="1 2">CC-CFT640</strain>
    </source>
</reference>
<dbReference type="AlphaFoldDB" id="A0A5C8P8X9"/>
<gene>
    <name evidence="1" type="ORF">FHP25_36745</name>
</gene>
<dbReference type="EMBL" id="VDUZ01000068">
    <property type="protein sequence ID" value="TXL69955.1"/>
    <property type="molecule type" value="Genomic_DNA"/>
</dbReference>
<name>A0A5C8P8X9_9HYPH</name>